<name>X1G871_9ZZZZ</name>
<evidence type="ECO:0008006" key="2">
    <source>
        <dbReference type="Google" id="ProtNLM"/>
    </source>
</evidence>
<dbReference type="AlphaFoldDB" id="X1G871"/>
<accession>X1G871</accession>
<reference evidence="1" key="1">
    <citation type="journal article" date="2014" name="Front. Microbiol.">
        <title>High frequency of phylogenetically diverse reductive dehalogenase-homologous genes in deep subseafloor sedimentary metagenomes.</title>
        <authorList>
            <person name="Kawai M."/>
            <person name="Futagami T."/>
            <person name="Toyoda A."/>
            <person name="Takaki Y."/>
            <person name="Nishi S."/>
            <person name="Hori S."/>
            <person name="Arai W."/>
            <person name="Tsubouchi T."/>
            <person name="Morono Y."/>
            <person name="Uchiyama I."/>
            <person name="Ito T."/>
            <person name="Fujiyama A."/>
            <person name="Inagaki F."/>
            <person name="Takami H."/>
        </authorList>
    </citation>
    <scope>NUCLEOTIDE SEQUENCE</scope>
    <source>
        <strain evidence="1">Expedition CK06-06</strain>
    </source>
</reference>
<organism evidence="1">
    <name type="scientific">marine sediment metagenome</name>
    <dbReference type="NCBI Taxonomy" id="412755"/>
    <lineage>
        <taxon>unclassified sequences</taxon>
        <taxon>metagenomes</taxon>
        <taxon>ecological metagenomes</taxon>
    </lineage>
</organism>
<protein>
    <recommendedName>
        <fullName evidence="2">Ribbon-helix-helix protein CopG domain-containing protein</fullName>
    </recommendedName>
</protein>
<evidence type="ECO:0000313" key="1">
    <source>
        <dbReference type="EMBL" id="GAH29233.1"/>
    </source>
</evidence>
<gene>
    <name evidence="1" type="ORF">S03H2_08214</name>
</gene>
<proteinExistence type="predicted"/>
<comment type="caution">
    <text evidence="1">The sequence shown here is derived from an EMBL/GenBank/DDBJ whole genome shotgun (WGS) entry which is preliminary data.</text>
</comment>
<dbReference type="EMBL" id="BARU01003954">
    <property type="protein sequence ID" value="GAH29233.1"/>
    <property type="molecule type" value="Genomic_DNA"/>
</dbReference>
<sequence>MKQPIKIYLNSETKKKLMQKANDTGFSGRGALTKFIEKIAAEDICFLDENLRKMLKALFPGKD</sequence>